<reference evidence="2" key="1">
    <citation type="journal article" date="2015" name="Front. Microbiol.">
        <title>Combining genomic sequencing methods to explore viral diversity and reveal potential virus-host interactions.</title>
        <authorList>
            <person name="Chow C.E."/>
            <person name="Winget D.M."/>
            <person name="White R.A.III."/>
            <person name="Hallam S.J."/>
            <person name="Suttle C.A."/>
        </authorList>
    </citation>
    <scope>NUCLEOTIDE SEQUENCE</scope>
    <source>
        <strain evidence="2">Anoxic3_9</strain>
    </source>
</reference>
<name>A0A0F7L3L6_9VIRU</name>
<organism evidence="2">
    <name type="scientific">uncultured marine virus</name>
    <dbReference type="NCBI Taxonomy" id="186617"/>
    <lineage>
        <taxon>Viruses</taxon>
        <taxon>environmental samples</taxon>
    </lineage>
</organism>
<keyword evidence="1" id="KW-0812">Transmembrane</keyword>
<dbReference type="EMBL" id="KR029584">
    <property type="protein sequence ID" value="AKH46500.1"/>
    <property type="molecule type" value="Genomic_DNA"/>
</dbReference>
<feature type="transmembrane region" description="Helical" evidence="1">
    <location>
        <begin position="12"/>
        <end position="35"/>
    </location>
</feature>
<keyword evidence="1" id="KW-0472">Membrane</keyword>
<evidence type="ECO:0000313" key="2">
    <source>
        <dbReference type="EMBL" id="AKH46500.1"/>
    </source>
</evidence>
<protein>
    <submittedName>
        <fullName evidence="2">Uncharacterized protein</fullName>
    </submittedName>
</protein>
<evidence type="ECO:0000256" key="1">
    <source>
        <dbReference type="SAM" id="Phobius"/>
    </source>
</evidence>
<keyword evidence="1" id="KW-1133">Transmembrane helix</keyword>
<accession>A0A0F7L3L6</accession>
<sequence>MTKIIWTMLFDFHLGFMPIISLAAATTMLAIARVFGSVKKSIIISPCNKKNTDNYDTDNN</sequence>
<reference evidence="2" key="2">
    <citation type="submission" date="2015-03" db="EMBL/GenBank/DDBJ databases">
        <authorList>
            <person name="Chow C.-E.T."/>
            <person name="Winget D.M."/>
            <person name="White R.A.III."/>
            <person name="Hallam S.J."/>
            <person name="Suttle C.A."/>
        </authorList>
    </citation>
    <scope>NUCLEOTIDE SEQUENCE</scope>
    <source>
        <strain evidence="2">Anoxic3_9</strain>
    </source>
</reference>
<proteinExistence type="predicted"/>